<dbReference type="Proteomes" id="UP000474296">
    <property type="component" value="Unassembled WGS sequence"/>
</dbReference>
<dbReference type="InterPro" id="IPR051568">
    <property type="entry name" value="LZTR1/Attractin"/>
</dbReference>
<dbReference type="PANTHER" id="PTHR46376:SF1">
    <property type="entry name" value="LEUCINE-ZIPPER-LIKE TRANSCRIPTIONAL REGULATOR 1"/>
    <property type="match status" value="1"/>
</dbReference>
<gene>
    <name evidence="3" type="ORF">GWK10_07600</name>
</gene>
<dbReference type="Gene3D" id="2.120.10.80">
    <property type="entry name" value="Kelch-type beta propeller"/>
    <property type="match status" value="2"/>
</dbReference>
<dbReference type="SUPFAM" id="SSF117281">
    <property type="entry name" value="Kelch motif"/>
    <property type="match status" value="2"/>
</dbReference>
<proteinExistence type="predicted"/>
<accession>A0A6M0CMJ9</accession>
<dbReference type="EMBL" id="JAABOQ010000003">
    <property type="protein sequence ID" value="NER17069.1"/>
    <property type="molecule type" value="Genomic_DNA"/>
</dbReference>
<keyword evidence="2" id="KW-0677">Repeat</keyword>
<keyword evidence="1" id="KW-0880">Kelch repeat</keyword>
<keyword evidence="4" id="KW-1185">Reference proteome</keyword>
<name>A0A6M0CMJ9_9FLAO</name>
<evidence type="ECO:0000313" key="4">
    <source>
        <dbReference type="Proteomes" id="UP000474296"/>
    </source>
</evidence>
<comment type="caution">
    <text evidence="3">The sequence shown here is derived from an EMBL/GenBank/DDBJ whole genome shotgun (WGS) entry which is preliminary data.</text>
</comment>
<reference evidence="3 4" key="1">
    <citation type="submission" date="2020-01" db="EMBL/GenBank/DDBJ databases">
        <title>Spongiivirga citrea KCTC 32990T.</title>
        <authorList>
            <person name="Wang G."/>
        </authorList>
    </citation>
    <scope>NUCLEOTIDE SEQUENCE [LARGE SCALE GENOMIC DNA]</scope>
    <source>
        <strain evidence="3 4">KCTC 32990</strain>
    </source>
</reference>
<evidence type="ECO:0000313" key="3">
    <source>
        <dbReference type="EMBL" id="NER17069.1"/>
    </source>
</evidence>
<evidence type="ECO:0000256" key="1">
    <source>
        <dbReference type="ARBA" id="ARBA00022441"/>
    </source>
</evidence>
<evidence type="ECO:0000256" key="2">
    <source>
        <dbReference type="ARBA" id="ARBA00022737"/>
    </source>
</evidence>
<dbReference type="InterPro" id="IPR015915">
    <property type="entry name" value="Kelch-typ_b-propeller"/>
</dbReference>
<dbReference type="RefSeq" id="WP_164031904.1">
    <property type="nucleotide sequence ID" value="NZ_JAABOQ010000003.1"/>
</dbReference>
<sequence>MKKAVIYISSFMLFASCSKDDNSTETLNTPPEAFDLVGITNKATDVGTSPMLTWQAATDIDGDELVYDIYLEDHSPNTFTAIGGENDPPPEPTKIIAQGISDTSYNVARLDLSARITWKVVARDNKGGVTESDTFEFRTREINMRENPIVDSAPFNSRYGHSTIFFQDKFWLIGGFAQGESHTNDIWSSTNGEEWVLETDTAPFEPRTQHNVVIFKERLWLLGGIIEGGHIADIWSSADAINWEKETDNPAYGNVSVPKVAAFKNKLYVFGGNETSSTVGETPDDIWSSEDGVNWELETDSAPYGLKAGFKVVVFNNKMFVLGGQSVDSFTYSSAIWYTTDGQNWTEDIGINNFSRRASFNVTTFDNKLWITGGFNEDGILNDLWFTRDGFNWRRQTTNANYQPRFRSSFCSNGKELYLIGGASFEDGFFNDIWMFD</sequence>
<organism evidence="3 4">
    <name type="scientific">Spongiivirga citrea</name>
    <dbReference type="NCBI Taxonomy" id="1481457"/>
    <lineage>
        <taxon>Bacteria</taxon>
        <taxon>Pseudomonadati</taxon>
        <taxon>Bacteroidota</taxon>
        <taxon>Flavobacteriia</taxon>
        <taxon>Flavobacteriales</taxon>
        <taxon>Flavobacteriaceae</taxon>
        <taxon>Spongiivirga</taxon>
    </lineage>
</organism>
<evidence type="ECO:0008006" key="5">
    <source>
        <dbReference type="Google" id="ProtNLM"/>
    </source>
</evidence>
<dbReference type="PROSITE" id="PS51257">
    <property type="entry name" value="PROKAR_LIPOPROTEIN"/>
    <property type="match status" value="1"/>
</dbReference>
<protein>
    <recommendedName>
        <fullName evidence="5">Galactose oxidase</fullName>
    </recommendedName>
</protein>
<dbReference type="AlphaFoldDB" id="A0A6M0CMJ9"/>
<dbReference type="Pfam" id="PF24681">
    <property type="entry name" value="Kelch_KLHDC2_KLHL20_DRC7"/>
    <property type="match status" value="1"/>
</dbReference>
<dbReference type="PANTHER" id="PTHR46376">
    <property type="entry name" value="LEUCINE-ZIPPER-LIKE TRANSCRIPTIONAL REGULATOR 1"/>
    <property type="match status" value="1"/>
</dbReference>